<protein>
    <submittedName>
        <fullName evidence="9">Efflux pump antibiotic resistance</fullName>
    </submittedName>
</protein>
<feature type="transmembrane region" description="Helical" evidence="7">
    <location>
        <begin position="371"/>
        <end position="399"/>
    </location>
</feature>
<sequence>MIFSITLVHHCFITATTLSTHHPKVITRTKRQDHLTMGLELNPCEIEKSIKMNNILPSQSPFGILERVTSVLADDNLQSNSNANASNEMRIGISSKKQIAINGLIILSNFLQVGLQVSSCGSAIIDFYTFKFTSMFSTLAGGLEFSRRLGWEATPGKANWMGAGFSLTQSAMVLVSGRLGAIYGHNRALMAGGAIIVIFSLANAFTSTYHAFIAMRAMTGVGGGILMPNAVASLMIATPPGLARNATLAVFAASPPIGALLGALFAGVFLQETAEWKWLFIIIAALELIVLIVLFVVLPSEEPVDKDGTIDFIGILSGVSGLVLFSFAWIQGPAIGWDTPYAIAVLALSGVSLVVFVVWESKYAPEPIMPVRIFAAPTFTALIIVVLLTYMSVGIALWYMVAWQQLIRDWTVLNIAIGWIPYGVGASFAVTLAALLIPRLAAQYLLAIGIVSSMISLLLLGTMPEQQTYWAQTFPGILIGSICADFVYVAAQIIASNSVGVKEQGIAGSLIGTLNLYGNSLGLGFAGTIETQVARHTESVSLPYRAAFFFGAGLTLVALVLNAAFVRVPRDSGCHGEQTYVEIQVKPTGLGANGQSTQPDAATRSSLHLARLTMQDLHGMSQTNSGDSFAPPQAVQERGSLRTPEKGKSQFIGSSSGNSFVNTVRRAFINAYSRLSMHA</sequence>
<evidence type="ECO:0000256" key="1">
    <source>
        <dbReference type="ARBA" id="ARBA00004141"/>
    </source>
</evidence>
<keyword evidence="3 7" id="KW-1133">Transmembrane helix</keyword>
<keyword evidence="5" id="KW-0325">Glycoprotein</keyword>
<dbReference type="Pfam" id="PF07690">
    <property type="entry name" value="MFS_1"/>
    <property type="match status" value="1"/>
</dbReference>
<gene>
    <name evidence="9" type="ORF">FSUBG_6006</name>
</gene>
<reference evidence="9 10" key="1">
    <citation type="submission" date="2020-05" db="EMBL/GenBank/DDBJ databases">
        <title>Identification and distribution of gene clusters putatively required for synthesis of sphingolipid metabolism inhibitors in phylogenetically diverse species of the filamentous fungus Fusarium.</title>
        <authorList>
            <person name="Kim H.-S."/>
            <person name="Busman M."/>
            <person name="Brown D.W."/>
            <person name="Divon H."/>
            <person name="Uhlig S."/>
            <person name="Proctor R.H."/>
        </authorList>
    </citation>
    <scope>NUCLEOTIDE SEQUENCE [LARGE SCALE GENOMIC DNA]</scope>
    <source>
        <strain evidence="9 10">NRRL 66333</strain>
    </source>
</reference>
<dbReference type="InterPro" id="IPR020846">
    <property type="entry name" value="MFS_dom"/>
</dbReference>
<feature type="transmembrane region" description="Helical" evidence="7">
    <location>
        <begin position="211"/>
        <end position="236"/>
    </location>
</feature>
<dbReference type="InterPro" id="IPR011701">
    <property type="entry name" value="MFS"/>
</dbReference>
<feature type="transmembrane region" description="Helical" evidence="7">
    <location>
        <begin position="248"/>
        <end position="270"/>
    </location>
</feature>
<dbReference type="GO" id="GO:0016020">
    <property type="term" value="C:membrane"/>
    <property type="evidence" value="ECO:0007669"/>
    <property type="project" value="UniProtKB-SubCell"/>
</dbReference>
<feature type="transmembrane region" description="Helical" evidence="7">
    <location>
        <begin position="546"/>
        <end position="566"/>
    </location>
</feature>
<dbReference type="InterPro" id="IPR036259">
    <property type="entry name" value="MFS_trans_sf"/>
</dbReference>
<organism evidence="9 10">
    <name type="scientific">Gibberella subglutinans</name>
    <name type="common">Fusarium subglutinans</name>
    <dbReference type="NCBI Taxonomy" id="42677"/>
    <lineage>
        <taxon>Eukaryota</taxon>
        <taxon>Fungi</taxon>
        <taxon>Dikarya</taxon>
        <taxon>Ascomycota</taxon>
        <taxon>Pezizomycotina</taxon>
        <taxon>Sordariomycetes</taxon>
        <taxon>Hypocreomycetidae</taxon>
        <taxon>Hypocreales</taxon>
        <taxon>Nectriaceae</taxon>
        <taxon>Fusarium</taxon>
        <taxon>Fusarium fujikuroi species complex</taxon>
    </lineage>
</organism>
<dbReference type="PANTHER" id="PTHR42718:SF41">
    <property type="entry name" value="MFS TRANSPORTER OF UNKOWN SPECIFICITY (AFU_ORTHOLOGUE AFUA_5G09940)-RELATED"/>
    <property type="match status" value="1"/>
</dbReference>
<accession>A0A8H5Q230</accession>
<proteinExistence type="predicted"/>
<keyword evidence="2 7" id="KW-0812">Transmembrane</keyword>
<dbReference type="PANTHER" id="PTHR42718">
    <property type="entry name" value="MAJOR FACILITATOR SUPERFAMILY MULTIDRUG TRANSPORTER MFSC"/>
    <property type="match status" value="1"/>
</dbReference>
<evidence type="ECO:0000256" key="7">
    <source>
        <dbReference type="SAM" id="Phobius"/>
    </source>
</evidence>
<keyword evidence="10" id="KW-1185">Reference proteome</keyword>
<feature type="transmembrane region" description="Helical" evidence="7">
    <location>
        <begin position="506"/>
        <end position="526"/>
    </location>
</feature>
<evidence type="ECO:0000256" key="5">
    <source>
        <dbReference type="ARBA" id="ARBA00023180"/>
    </source>
</evidence>
<dbReference type="Proteomes" id="UP000547976">
    <property type="component" value="Unassembled WGS sequence"/>
</dbReference>
<dbReference type="GO" id="GO:0022857">
    <property type="term" value="F:transmembrane transporter activity"/>
    <property type="evidence" value="ECO:0007669"/>
    <property type="project" value="InterPro"/>
</dbReference>
<keyword evidence="4 7" id="KW-0472">Membrane</keyword>
<feature type="compositionally biased region" description="Basic and acidic residues" evidence="6">
    <location>
        <begin position="639"/>
        <end position="648"/>
    </location>
</feature>
<dbReference type="SUPFAM" id="SSF103473">
    <property type="entry name" value="MFS general substrate transporter"/>
    <property type="match status" value="1"/>
</dbReference>
<feature type="transmembrane region" description="Helical" evidence="7">
    <location>
        <begin position="444"/>
        <end position="463"/>
    </location>
</feature>
<feature type="transmembrane region" description="Helical" evidence="7">
    <location>
        <begin position="341"/>
        <end position="359"/>
    </location>
</feature>
<evidence type="ECO:0000256" key="6">
    <source>
        <dbReference type="SAM" id="MobiDB-lite"/>
    </source>
</evidence>
<dbReference type="GeneID" id="59318881"/>
<feature type="transmembrane region" description="Helical" evidence="7">
    <location>
        <begin position="310"/>
        <end position="329"/>
    </location>
</feature>
<feature type="transmembrane region" description="Helical" evidence="7">
    <location>
        <begin position="188"/>
        <end position="205"/>
    </location>
</feature>
<comment type="subcellular location">
    <subcellularLocation>
        <location evidence="1">Membrane</location>
        <topology evidence="1">Multi-pass membrane protein</topology>
    </subcellularLocation>
</comment>
<comment type="caution">
    <text evidence="9">The sequence shown here is derived from an EMBL/GenBank/DDBJ whole genome shotgun (WGS) entry which is preliminary data.</text>
</comment>
<name>A0A8H5Q230_GIBSU</name>
<evidence type="ECO:0000259" key="8">
    <source>
        <dbReference type="PROSITE" id="PS50850"/>
    </source>
</evidence>
<dbReference type="AlphaFoldDB" id="A0A8H5Q230"/>
<dbReference type="OrthoDB" id="440755at2759"/>
<feature type="domain" description="Major facilitator superfamily (MFS) profile" evidence="8">
    <location>
        <begin position="107"/>
        <end position="570"/>
    </location>
</feature>
<evidence type="ECO:0000313" key="9">
    <source>
        <dbReference type="EMBL" id="KAF5606607.1"/>
    </source>
</evidence>
<feature type="transmembrane region" description="Helical" evidence="7">
    <location>
        <begin position="469"/>
        <end position="494"/>
    </location>
</feature>
<evidence type="ECO:0000256" key="3">
    <source>
        <dbReference type="ARBA" id="ARBA00022989"/>
    </source>
</evidence>
<feature type="region of interest" description="Disordered" evidence="6">
    <location>
        <begin position="620"/>
        <end position="655"/>
    </location>
</feature>
<dbReference type="Gene3D" id="1.20.1250.20">
    <property type="entry name" value="MFS general substrate transporter like domains"/>
    <property type="match status" value="1"/>
</dbReference>
<feature type="transmembrane region" description="Helical" evidence="7">
    <location>
        <begin position="276"/>
        <end position="298"/>
    </location>
</feature>
<evidence type="ECO:0000313" key="10">
    <source>
        <dbReference type="Proteomes" id="UP000547976"/>
    </source>
</evidence>
<evidence type="ECO:0000256" key="2">
    <source>
        <dbReference type="ARBA" id="ARBA00022692"/>
    </source>
</evidence>
<dbReference type="Gene3D" id="1.20.1720.10">
    <property type="entry name" value="Multidrug resistance protein D"/>
    <property type="match status" value="1"/>
</dbReference>
<dbReference type="EMBL" id="JAAOAV010000060">
    <property type="protein sequence ID" value="KAF5606607.1"/>
    <property type="molecule type" value="Genomic_DNA"/>
</dbReference>
<dbReference type="PROSITE" id="PS50850">
    <property type="entry name" value="MFS"/>
    <property type="match status" value="1"/>
</dbReference>
<dbReference type="RefSeq" id="XP_036538577.1">
    <property type="nucleotide sequence ID" value="XM_036684163.1"/>
</dbReference>
<evidence type="ECO:0000256" key="4">
    <source>
        <dbReference type="ARBA" id="ARBA00023136"/>
    </source>
</evidence>
<feature type="transmembrane region" description="Helical" evidence="7">
    <location>
        <begin position="419"/>
        <end position="437"/>
    </location>
</feature>